<dbReference type="Gene3D" id="3.30.10.10">
    <property type="entry name" value="Trypsin Inhibitor V, subunit A"/>
    <property type="match status" value="1"/>
</dbReference>
<gene>
    <name evidence="2" type="ORF">MLD63_10825</name>
</gene>
<name>A0ABT1MRI5_9RHOB</name>
<dbReference type="InterPro" id="IPR021719">
    <property type="entry name" value="Prot_inh_I78"/>
</dbReference>
<organism evidence="2 3">
    <name type="scientific">Paracoccus albicereus</name>
    <dbReference type="NCBI Taxonomy" id="2922394"/>
    <lineage>
        <taxon>Bacteria</taxon>
        <taxon>Pseudomonadati</taxon>
        <taxon>Pseudomonadota</taxon>
        <taxon>Alphaproteobacteria</taxon>
        <taxon>Rhodobacterales</taxon>
        <taxon>Paracoccaceae</taxon>
        <taxon>Paracoccus</taxon>
    </lineage>
</organism>
<comment type="caution">
    <text evidence="2">The sequence shown here is derived from an EMBL/GenBank/DDBJ whole genome shotgun (WGS) entry which is preliminary data.</text>
</comment>
<evidence type="ECO:0000313" key="2">
    <source>
        <dbReference type="EMBL" id="MCQ0970918.1"/>
    </source>
</evidence>
<dbReference type="RefSeq" id="WP_255329921.1">
    <property type="nucleotide sequence ID" value="NZ_JAKZEU010000003.1"/>
</dbReference>
<reference evidence="2 3" key="1">
    <citation type="submission" date="2022-03" db="EMBL/GenBank/DDBJ databases">
        <authorList>
            <person name="He Y."/>
        </authorList>
    </citation>
    <scope>NUCLEOTIDE SEQUENCE [LARGE SCALE GENOMIC DNA]</scope>
    <source>
        <strain evidence="2 3">TK19116</strain>
    </source>
</reference>
<dbReference type="Pfam" id="PF11720">
    <property type="entry name" value="Inhibitor_I78"/>
    <property type="match status" value="1"/>
</dbReference>
<dbReference type="EMBL" id="JAKZEU010000003">
    <property type="protein sequence ID" value="MCQ0970918.1"/>
    <property type="molecule type" value="Genomic_DNA"/>
</dbReference>
<protein>
    <submittedName>
        <fullName evidence="2">I78 family peptidase inhibitor</fullName>
    </submittedName>
</protein>
<evidence type="ECO:0000256" key="1">
    <source>
        <dbReference type="SAM" id="SignalP"/>
    </source>
</evidence>
<evidence type="ECO:0000313" key="3">
    <source>
        <dbReference type="Proteomes" id="UP001203945"/>
    </source>
</evidence>
<accession>A0ABT1MRI5</accession>
<feature type="signal peptide" evidence="1">
    <location>
        <begin position="1"/>
        <end position="20"/>
    </location>
</feature>
<sequence>MKPFLTLLAAPVVLSACVVAVPVPGPGGSDPSAGPDTCGAAAYQGYVGQQSPAITVPPGTDYRSYRTGDPVTMDFNENRINFEYDRQGVLVKVSCG</sequence>
<keyword evidence="3" id="KW-1185">Reference proteome</keyword>
<dbReference type="PROSITE" id="PS51257">
    <property type="entry name" value="PROKAR_LIPOPROTEIN"/>
    <property type="match status" value="1"/>
</dbReference>
<proteinExistence type="predicted"/>
<feature type="chain" id="PRO_5046034801" evidence="1">
    <location>
        <begin position="21"/>
        <end position="96"/>
    </location>
</feature>
<keyword evidence="1" id="KW-0732">Signal</keyword>
<dbReference type="Proteomes" id="UP001203945">
    <property type="component" value="Unassembled WGS sequence"/>
</dbReference>